<gene>
    <name evidence="4" type="ORF">GSUB_13425</name>
</gene>
<dbReference type="InterPro" id="IPR036280">
    <property type="entry name" value="Multihaem_cyt_sf"/>
</dbReference>
<evidence type="ECO:0000313" key="4">
    <source>
        <dbReference type="EMBL" id="AJF07360.1"/>
    </source>
</evidence>
<reference evidence="4 5" key="1">
    <citation type="journal article" date="2015" name="Genome Announc.">
        <title>Genomes of Geoalkalibacter ferrihydriticus Z-0531T and Geoalkalibacter subterraneus Red1T, Two Haloalkaliphilic Metal-Reducing Deltaproteobacteria.</title>
        <authorList>
            <person name="Badalamenti J.P."/>
            <person name="Krajmalnik-Brown R."/>
            <person name="Torres C.I."/>
            <person name="Bond D.R."/>
        </authorList>
    </citation>
    <scope>NUCLEOTIDE SEQUENCE [LARGE SCALE GENOMIC DNA]</scope>
    <source>
        <strain evidence="4 5">Red1</strain>
    </source>
</reference>
<dbReference type="InterPro" id="IPR010177">
    <property type="entry name" value="Paired_CXXCH_1"/>
</dbReference>
<accession>A0A0B5FT69</accession>
<dbReference type="KEGG" id="gsb:GSUB_13425"/>
<keyword evidence="2" id="KW-0732">Signal</keyword>
<evidence type="ECO:0000256" key="2">
    <source>
        <dbReference type="SAM" id="SignalP"/>
    </source>
</evidence>
<evidence type="ECO:0000259" key="3">
    <source>
        <dbReference type="Pfam" id="PF09699"/>
    </source>
</evidence>
<evidence type="ECO:0000256" key="1">
    <source>
        <dbReference type="SAM" id="MobiDB-lite"/>
    </source>
</evidence>
<name>A0A0B5FT69_9BACT</name>
<dbReference type="OrthoDB" id="9783375at2"/>
<protein>
    <recommendedName>
        <fullName evidence="3">Doubled CXXCH motif domain-containing protein</fullName>
    </recommendedName>
</protein>
<feature type="compositionally biased region" description="Polar residues" evidence="1">
    <location>
        <begin position="440"/>
        <end position="452"/>
    </location>
</feature>
<dbReference type="HOGENOM" id="CLU_591753_0_0_7"/>
<feature type="chain" id="PRO_5002117107" description="Doubled CXXCH motif domain-containing protein" evidence="2">
    <location>
        <begin position="31"/>
        <end position="462"/>
    </location>
</feature>
<dbReference type="Pfam" id="PF09699">
    <property type="entry name" value="Paired_CXXCH_1"/>
    <property type="match status" value="1"/>
</dbReference>
<feature type="signal peptide" evidence="2">
    <location>
        <begin position="1"/>
        <end position="30"/>
    </location>
</feature>
<dbReference type="Proteomes" id="UP000035036">
    <property type="component" value="Chromosome"/>
</dbReference>
<sequence>MIVFKIDRHFLRRVAAQALALLFLASAGYAGPYRESAHGDGDEGVHRLVPGVSSPGPYITGNCAHCHEQHASMGGQEPVPQNGGPSPFALFAPPFDSARRFAPYQMEDVFCFYCHSGASSLQRSASLMENYDYSRNFGGLTGGPNNVLEAFNQPLAGLSASYHNLYDIWNHSQRFNFFKSNSTPCSACHNAHRARQNREHPQNPDFTAISLPTDHESLWGDDAGETMAAYNGEYEHPLYAGPSGGREPAGVGAALANGSQVPDYNRFCLDCHAEQVYSSTLSRQIPRIDWTTTGGDTYSAGDKHGRNSYTNEILVQAPFDSAMGQNRGFVLSCLDCHEPHGAPNAYLIRRGVNGSALMGQVTGRAADNSMGYLCRQCHKDDDAQYGGAVNSWRFVHHDSQEAPYTAWQCATCHPMGGGTGTQPPIGCGYCHGHGMTIDKSTPGTLPSGQTIPAPNGGARKTF</sequence>
<dbReference type="STRING" id="483547.GSUB_13425"/>
<keyword evidence="5" id="KW-1185">Reference proteome</keyword>
<evidence type="ECO:0000313" key="5">
    <source>
        <dbReference type="Proteomes" id="UP000035036"/>
    </source>
</evidence>
<organism evidence="4 5">
    <name type="scientific">Geoalkalibacter subterraneus</name>
    <dbReference type="NCBI Taxonomy" id="483547"/>
    <lineage>
        <taxon>Bacteria</taxon>
        <taxon>Pseudomonadati</taxon>
        <taxon>Thermodesulfobacteriota</taxon>
        <taxon>Desulfuromonadia</taxon>
        <taxon>Desulfuromonadales</taxon>
        <taxon>Geoalkalibacteraceae</taxon>
        <taxon>Geoalkalibacter</taxon>
    </lineage>
</organism>
<dbReference type="SUPFAM" id="SSF48695">
    <property type="entry name" value="Multiheme cytochromes"/>
    <property type="match status" value="1"/>
</dbReference>
<dbReference type="EMBL" id="CP010311">
    <property type="protein sequence ID" value="AJF07360.1"/>
    <property type="molecule type" value="Genomic_DNA"/>
</dbReference>
<proteinExistence type="predicted"/>
<dbReference type="AlphaFoldDB" id="A0A0B5FT69"/>
<feature type="domain" description="Doubled CXXCH motif" evidence="3">
    <location>
        <begin position="332"/>
        <end position="382"/>
    </location>
</feature>
<feature type="region of interest" description="Disordered" evidence="1">
    <location>
        <begin position="440"/>
        <end position="462"/>
    </location>
</feature>
<dbReference type="RefSeq" id="WP_040201247.1">
    <property type="nucleotide sequence ID" value="NZ_CP010311.1"/>
</dbReference>
<dbReference type="Gene3D" id="1.10.1130.10">
    <property type="entry name" value="Flavocytochrome C3, Chain A"/>
    <property type="match status" value="1"/>
</dbReference>